<dbReference type="GeneID" id="87889075"/>
<feature type="domain" description="SRR1-like" evidence="1">
    <location>
        <begin position="186"/>
        <end position="344"/>
    </location>
</feature>
<comment type="caution">
    <text evidence="2">The sequence shown here is derived from an EMBL/GenBank/DDBJ whole genome shotgun (WGS) entry which is preliminary data.</text>
</comment>
<proteinExistence type="predicted"/>
<dbReference type="PANTHER" id="PTHR42080:SF3">
    <property type="entry name" value="SRR1-LIKE DOMAIN-CONTAINING PROTEIN"/>
    <property type="match status" value="1"/>
</dbReference>
<reference evidence="2" key="2">
    <citation type="submission" date="2023-06" db="EMBL/GenBank/DDBJ databases">
        <authorList>
            <consortium name="Lawrence Berkeley National Laboratory"/>
            <person name="Mondo S.J."/>
            <person name="Hensen N."/>
            <person name="Bonometti L."/>
            <person name="Westerberg I."/>
            <person name="Brannstrom I.O."/>
            <person name="Guillou S."/>
            <person name="Cros-Aarteil S."/>
            <person name="Calhoun S."/>
            <person name="Haridas S."/>
            <person name="Kuo A."/>
            <person name="Pangilinan J."/>
            <person name="Riley R."/>
            <person name="Labutti K."/>
            <person name="Andreopoulos B."/>
            <person name="Lipzen A."/>
            <person name="Chen C."/>
            <person name="Yanf M."/>
            <person name="Daum C."/>
            <person name="Ng V."/>
            <person name="Clum A."/>
            <person name="Steindorff A."/>
            <person name="Ohm R."/>
            <person name="Martin F."/>
            <person name="Silar P."/>
            <person name="Natvig D."/>
            <person name="Lalanne C."/>
            <person name="Gautier V."/>
            <person name="Ament-Velasquez S.L."/>
            <person name="Kruys A."/>
            <person name="Hutchinson M.I."/>
            <person name="Powell A.J."/>
            <person name="Barry K."/>
            <person name="Miller A.N."/>
            <person name="Grigoriev I.V."/>
            <person name="Debuchy R."/>
            <person name="Gladieux P."/>
            <person name="Thoren M.H."/>
            <person name="Johannesson H."/>
        </authorList>
    </citation>
    <scope>NUCLEOTIDE SEQUENCE</scope>
    <source>
        <strain evidence="2">CBS 333.67</strain>
    </source>
</reference>
<evidence type="ECO:0000313" key="3">
    <source>
        <dbReference type="Proteomes" id="UP001273166"/>
    </source>
</evidence>
<dbReference type="RefSeq" id="XP_062724147.1">
    <property type="nucleotide sequence ID" value="XM_062870246.1"/>
</dbReference>
<protein>
    <recommendedName>
        <fullName evidence="1">SRR1-like domain-containing protein</fullName>
    </recommendedName>
</protein>
<evidence type="ECO:0000259" key="1">
    <source>
        <dbReference type="Pfam" id="PF07985"/>
    </source>
</evidence>
<sequence>MFPATFVLRTKGCGNSEATRREQLQQIYASGVPFFTKTAIREAVRAFDSILIDGHSEKSVFITGVDGATVAFRLRVGEIVSGSSTAFILKEPRLCYHPIEMMMGLIQPCSACSPSVHDHECGYLPMSVCHEADQIDATTREVIQYYPMPPKTEIQEDFIKYYGKWRASEAFCRLKSIFQGRVDSVKLPTGINKVVAFALGSHAFGQSERAASASQHALVLSVRGFLQAKGGTNVTCYAQDPDYQTVDRVMLSTLGVTVLDDPRALLEIDQESVVVAIHPAIPVRQIVADITRPAVLIWHRDTYKRRLLETNDPTSPRVERMLKEHYVEVECPFDSELFRDTTVYVRKLPF</sequence>
<name>A0AAJ0GYC9_9PEZI</name>
<dbReference type="Pfam" id="PF07985">
    <property type="entry name" value="SRR1"/>
    <property type="match status" value="1"/>
</dbReference>
<organism evidence="2 3">
    <name type="scientific">Chaetomium strumarium</name>
    <dbReference type="NCBI Taxonomy" id="1170767"/>
    <lineage>
        <taxon>Eukaryota</taxon>
        <taxon>Fungi</taxon>
        <taxon>Dikarya</taxon>
        <taxon>Ascomycota</taxon>
        <taxon>Pezizomycotina</taxon>
        <taxon>Sordariomycetes</taxon>
        <taxon>Sordariomycetidae</taxon>
        <taxon>Sordariales</taxon>
        <taxon>Chaetomiaceae</taxon>
        <taxon>Chaetomium</taxon>
    </lineage>
</organism>
<dbReference type="Proteomes" id="UP001273166">
    <property type="component" value="Unassembled WGS sequence"/>
</dbReference>
<dbReference type="AlphaFoldDB" id="A0AAJ0GYC9"/>
<accession>A0AAJ0GYC9</accession>
<gene>
    <name evidence="2" type="ORF">B0T15DRAFT_550403</name>
</gene>
<keyword evidence="3" id="KW-1185">Reference proteome</keyword>
<reference evidence="2" key="1">
    <citation type="journal article" date="2023" name="Mol. Phylogenet. Evol.">
        <title>Genome-scale phylogeny and comparative genomics of the fungal order Sordariales.</title>
        <authorList>
            <person name="Hensen N."/>
            <person name="Bonometti L."/>
            <person name="Westerberg I."/>
            <person name="Brannstrom I.O."/>
            <person name="Guillou S."/>
            <person name="Cros-Aarteil S."/>
            <person name="Calhoun S."/>
            <person name="Haridas S."/>
            <person name="Kuo A."/>
            <person name="Mondo S."/>
            <person name="Pangilinan J."/>
            <person name="Riley R."/>
            <person name="LaButti K."/>
            <person name="Andreopoulos B."/>
            <person name="Lipzen A."/>
            <person name="Chen C."/>
            <person name="Yan M."/>
            <person name="Daum C."/>
            <person name="Ng V."/>
            <person name="Clum A."/>
            <person name="Steindorff A."/>
            <person name="Ohm R.A."/>
            <person name="Martin F."/>
            <person name="Silar P."/>
            <person name="Natvig D.O."/>
            <person name="Lalanne C."/>
            <person name="Gautier V."/>
            <person name="Ament-Velasquez S.L."/>
            <person name="Kruys A."/>
            <person name="Hutchinson M.I."/>
            <person name="Powell A.J."/>
            <person name="Barry K."/>
            <person name="Miller A.N."/>
            <person name="Grigoriev I.V."/>
            <person name="Debuchy R."/>
            <person name="Gladieux P."/>
            <person name="Hiltunen Thoren M."/>
            <person name="Johannesson H."/>
        </authorList>
    </citation>
    <scope>NUCLEOTIDE SEQUENCE</scope>
    <source>
        <strain evidence="2">CBS 333.67</strain>
    </source>
</reference>
<dbReference type="InterPro" id="IPR012942">
    <property type="entry name" value="SRR1-like"/>
</dbReference>
<dbReference type="PANTHER" id="PTHR42080">
    <property type="entry name" value="SRR1 DOMAIN-CONTAINING PROTEIN"/>
    <property type="match status" value="1"/>
</dbReference>
<dbReference type="EMBL" id="JAUDZG010000002">
    <property type="protein sequence ID" value="KAK3308367.1"/>
    <property type="molecule type" value="Genomic_DNA"/>
</dbReference>
<evidence type="ECO:0000313" key="2">
    <source>
        <dbReference type="EMBL" id="KAK3308367.1"/>
    </source>
</evidence>